<comment type="similarity">
    <text evidence="1">Belongs to the RelE toxin family.</text>
</comment>
<gene>
    <name evidence="3" type="ORF">B0I24_11028</name>
</gene>
<evidence type="ECO:0000256" key="1">
    <source>
        <dbReference type="ARBA" id="ARBA00006226"/>
    </source>
</evidence>
<protein>
    <submittedName>
        <fullName evidence="3">Addiction module RelE/StbE family toxin</fullName>
    </submittedName>
</protein>
<dbReference type="InterPro" id="IPR035093">
    <property type="entry name" value="RelE/ParE_toxin_dom_sf"/>
</dbReference>
<organism evidence="3 4">
    <name type="scientific">Aliidiomarina maris</name>
    <dbReference type="NCBI Taxonomy" id="531312"/>
    <lineage>
        <taxon>Bacteria</taxon>
        <taxon>Pseudomonadati</taxon>
        <taxon>Pseudomonadota</taxon>
        <taxon>Gammaproteobacteria</taxon>
        <taxon>Alteromonadales</taxon>
        <taxon>Idiomarinaceae</taxon>
        <taxon>Aliidiomarina</taxon>
    </lineage>
</organism>
<dbReference type="NCBIfam" id="TIGR02385">
    <property type="entry name" value="RelE_StbE"/>
    <property type="match status" value="1"/>
</dbReference>
<dbReference type="RefSeq" id="WP_198679917.1">
    <property type="nucleotide sequence ID" value="NZ_PIPK01000010.1"/>
</dbReference>
<evidence type="ECO:0000256" key="2">
    <source>
        <dbReference type="ARBA" id="ARBA00022649"/>
    </source>
</evidence>
<evidence type="ECO:0000313" key="3">
    <source>
        <dbReference type="EMBL" id="RAJ95346.1"/>
    </source>
</evidence>
<dbReference type="InterPro" id="IPR007712">
    <property type="entry name" value="RelE/ParE_toxin"/>
</dbReference>
<dbReference type="AlphaFoldDB" id="A0A327WUJ8"/>
<dbReference type="Gene3D" id="3.30.2310.20">
    <property type="entry name" value="RelE-like"/>
    <property type="match status" value="1"/>
</dbReference>
<sequence length="96" mass="11048">MMELLWTPEAIQDREDIYDYIEADNPAAALALDELLSEKASRLAEHPSLGRLGRVASTRELVAHQNYVLVYDVTREQVRVLRVLHAARHWPPNRIC</sequence>
<dbReference type="EMBL" id="QLMD01000010">
    <property type="protein sequence ID" value="RAJ95346.1"/>
    <property type="molecule type" value="Genomic_DNA"/>
</dbReference>
<dbReference type="PANTHER" id="PTHR33755">
    <property type="entry name" value="TOXIN PARE1-RELATED"/>
    <property type="match status" value="1"/>
</dbReference>
<proteinExistence type="inferred from homology"/>
<keyword evidence="2" id="KW-1277">Toxin-antitoxin system</keyword>
<name>A0A327WUJ8_9GAMM</name>
<dbReference type="Proteomes" id="UP000249203">
    <property type="component" value="Unassembled WGS sequence"/>
</dbReference>
<reference evidence="3 4" key="1">
    <citation type="submission" date="2018-06" db="EMBL/GenBank/DDBJ databases">
        <title>Genomic Encyclopedia of Type Strains, Phase III (KMG-III): the genomes of soil and plant-associated and newly described type strains.</title>
        <authorList>
            <person name="Whitman W."/>
        </authorList>
    </citation>
    <scope>NUCLEOTIDE SEQUENCE [LARGE SCALE GENOMIC DNA]</scope>
    <source>
        <strain evidence="3 4">CGMCC 1.15366</strain>
    </source>
</reference>
<evidence type="ECO:0000313" key="4">
    <source>
        <dbReference type="Proteomes" id="UP000249203"/>
    </source>
</evidence>
<dbReference type="Pfam" id="PF05016">
    <property type="entry name" value="ParE_toxin"/>
    <property type="match status" value="1"/>
</dbReference>
<comment type="caution">
    <text evidence="3">The sequence shown here is derived from an EMBL/GenBank/DDBJ whole genome shotgun (WGS) entry which is preliminary data.</text>
</comment>
<accession>A0A327WUJ8</accession>
<dbReference type="InterPro" id="IPR051803">
    <property type="entry name" value="TA_system_RelE-like_toxin"/>
</dbReference>